<sequence>EAVEIIDHLDITGPLPKMIDETTKFFLRNMKSAMRIEGFSRVEITEYPLESLREAVRNSVIHRDYAIEGATVMVKMFRDCVVIESPGLLPRPLTLERIRSLNYRPVSRNPIIARAMFDMKFMEERGGGIRRMHDEMLNHGLKEPDFNYDSGYFAVTFHGPGEKILDIHPKKVTIVHAIEPAKLALLNERQKGILKYLLEYGRIASEECTRHFNIARDTANRDFRRLIEKGLIEKRGIGRATHYVLKER</sequence>
<dbReference type="SUPFAM" id="SSF46785">
    <property type="entry name" value="Winged helix' DNA-binding domain"/>
    <property type="match status" value="1"/>
</dbReference>
<dbReference type="EMBL" id="BARW01015829">
    <property type="protein sequence ID" value="GAI99429.1"/>
    <property type="molecule type" value="Genomic_DNA"/>
</dbReference>
<evidence type="ECO:0000256" key="2">
    <source>
        <dbReference type="ARBA" id="ARBA00023163"/>
    </source>
</evidence>
<dbReference type="InterPro" id="IPR036390">
    <property type="entry name" value="WH_DNA-bd_sf"/>
</dbReference>
<dbReference type="AlphaFoldDB" id="X1V467"/>
<keyword evidence="1" id="KW-0805">Transcription regulation</keyword>
<dbReference type="PROSITE" id="PS51000">
    <property type="entry name" value="HTH_DEOR_2"/>
    <property type="match status" value="1"/>
</dbReference>
<accession>X1V467</accession>
<dbReference type="InterPro" id="IPR001034">
    <property type="entry name" value="DeoR_HTH"/>
</dbReference>
<feature type="domain" description="HTH deoR-type" evidence="3">
    <location>
        <begin position="186"/>
        <end position="241"/>
    </location>
</feature>
<proteinExistence type="predicted"/>
<comment type="caution">
    <text evidence="4">The sequence shown here is derived from an EMBL/GenBank/DDBJ whole genome shotgun (WGS) entry which is preliminary data.</text>
</comment>
<dbReference type="Pfam" id="PF13749">
    <property type="entry name" value="HATPase_c_4"/>
    <property type="match status" value="1"/>
</dbReference>
<protein>
    <recommendedName>
        <fullName evidence="3">HTH deoR-type domain-containing protein</fullName>
    </recommendedName>
</protein>
<evidence type="ECO:0000256" key="1">
    <source>
        <dbReference type="ARBA" id="ARBA00023015"/>
    </source>
</evidence>
<evidence type="ECO:0000259" key="3">
    <source>
        <dbReference type="PROSITE" id="PS51000"/>
    </source>
</evidence>
<feature type="non-terminal residue" evidence="4">
    <location>
        <position position="1"/>
    </location>
</feature>
<dbReference type="Gene3D" id="3.30.565.60">
    <property type="match status" value="1"/>
</dbReference>
<dbReference type="InterPro" id="IPR036388">
    <property type="entry name" value="WH-like_DNA-bd_sf"/>
</dbReference>
<dbReference type="InterPro" id="IPR038475">
    <property type="entry name" value="RecG_C_sf"/>
</dbReference>
<dbReference type="PANTHER" id="PTHR30595:SF6">
    <property type="entry name" value="SCHLAFEN ALBA-2 DOMAIN-CONTAINING PROTEIN"/>
    <property type="match status" value="1"/>
</dbReference>
<organism evidence="4">
    <name type="scientific">marine sediment metagenome</name>
    <dbReference type="NCBI Taxonomy" id="412755"/>
    <lineage>
        <taxon>unclassified sequences</taxon>
        <taxon>metagenomes</taxon>
        <taxon>ecological metagenomes</taxon>
    </lineage>
</organism>
<keyword evidence="2" id="KW-0804">Transcription</keyword>
<gene>
    <name evidence="4" type="ORF">S12H4_27700</name>
</gene>
<name>X1V467_9ZZZZ</name>
<dbReference type="GO" id="GO:0003700">
    <property type="term" value="F:DNA-binding transcription factor activity"/>
    <property type="evidence" value="ECO:0007669"/>
    <property type="project" value="InterPro"/>
</dbReference>
<dbReference type="Pfam" id="PF08220">
    <property type="entry name" value="HTH_DeoR"/>
    <property type="match status" value="1"/>
</dbReference>
<evidence type="ECO:0000313" key="4">
    <source>
        <dbReference type="EMBL" id="GAI99429.1"/>
    </source>
</evidence>
<dbReference type="PANTHER" id="PTHR30595">
    <property type="entry name" value="GLPR-RELATED TRANSCRIPTIONAL REPRESSOR"/>
    <property type="match status" value="1"/>
</dbReference>
<dbReference type="Gene3D" id="1.10.10.10">
    <property type="entry name" value="Winged helix-like DNA-binding domain superfamily/Winged helix DNA-binding domain"/>
    <property type="match status" value="1"/>
</dbReference>
<reference evidence="4" key="1">
    <citation type="journal article" date="2014" name="Front. Microbiol.">
        <title>High frequency of phylogenetically diverse reductive dehalogenase-homologous genes in deep subseafloor sedimentary metagenomes.</title>
        <authorList>
            <person name="Kawai M."/>
            <person name="Futagami T."/>
            <person name="Toyoda A."/>
            <person name="Takaki Y."/>
            <person name="Nishi S."/>
            <person name="Hori S."/>
            <person name="Arai W."/>
            <person name="Tsubouchi T."/>
            <person name="Morono Y."/>
            <person name="Uchiyama I."/>
            <person name="Ito T."/>
            <person name="Fujiyama A."/>
            <person name="Inagaki F."/>
            <person name="Takami H."/>
        </authorList>
    </citation>
    <scope>NUCLEOTIDE SEQUENCE</scope>
    <source>
        <strain evidence="4">Expedition CK06-06</strain>
    </source>
</reference>